<sequence>MWLFGSLAFFQTSLIISTWNIVSGLQDITCPQPWPTPDTSPSALAESCSCQTDPQFGLRVKCSRILNWPASTPPNTGELLLDSTSVNTTIYSYVLAQFSPALKVFSCKSCGITDVQKMAFFGLSNLHRLDLRGNFIRTVKSFAFAGLSNLRELNLANCDIQIIESSAFFGLHHTDIFDLSANPIYTIEVNAFKNVSSIMQINLNQIQTERLDGYSLKGLSDISLISFTHSEIRKLEAYSFYGVNNVTTINFHSSRLRSVMPYAFVGIGKVTVIKLKSTDISTLMCETLEGLDCVRGIDWSDSPLRCDCNIQWMVELAPNISRDLTKNLLCSSPARFRGRSPFDLGKDELNCNDEERFMGCAALDTRVPRVRALERYIEDIYSGPHSNSIAATYDLRLSVLLLFWCVLQWH</sequence>
<keyword evidence="2 4" id="KW-0732">Signal</keyword>
<dbReference type="SUPFAM" id="SSF52058">
    <property type="entry name" value="L domain-like"/>
    <property type="match status" value="1"/>
</dbReference>
<evidence type="ECO:0000313" key="5">
    <source>
        <dbReference type="EMBL" id="KAF6019091.1"/>
    </source>
</evidence>
<dbReference type="InterPro" id="IPR032675">
    <property type="entry name" value="LRR_dom_sf"/>
</dbReference>
<accession>A0A7J7J091</accession>
<proteinExistence type="predicted"/>
<gene>
    <name evidence="5" type="ORF">EB796_022588</name>
</gene>
<keyword evidence="1" id="KW-0433">Leucine-rich repeat</keyword>
<feature type="signal peptide" evidence="4">
    <location>
        <begin position="1"/>
        <end position="24"/>
    </location>
</feature>
<dbReference type="PANTHER" id="PTHR24369:SF210">
    <property type="entry name" value="CHAOPTIN-RELATED"/>
    <property type="match status" value="1"/>
</dbReference>
<dbReference type="Gene3D" id="3.80.10.10">
    <property type="entry name" value="Ribonuclease Inhibitor"/>
    <property type="match status" value="2"/>
</dbReference>
<dbReference type="GO" id="GO:0005886">
    <property type="term" value="C:plasma membrane"/>
    <property type="evidence" value="ECO:0007669"/>
    <property type="project" value="TreeGrafter"/>
</dbReference>
<organism evidence="5 6">
    <name type="scientific">Bugula neritina</name>
    <name type="common">Brown bryozoan</name>
    <name type="synonym">Sertularia neritina</name>
    <dbReference type="NCBI Taxonomy" id="10212"/>
    <lineage>
        <taxon>Eukaryota</taxon>
        <taxon>Metazoa</taxon>
        <taxon>Spiralia</taxon>
        <taxon>Lophotrochozoa</taxon>
        <taxon>Bryozoa</taxon>
        <taxon>Gymnolaemata</taxon>
        <taxon>Cheilostomatida</taxon>
        <taxon>Flustrina</taxon>
        <taxon>Buguloidea</taxon>
        <taxon>Bugulidae</taxon>
        <taxon>Bugula</taxon>
    </lineage>
</organism>
<dbReference type="AlphaFoldDB" id="A0A7J7J091"/>
<evidence type="ECO:0000256" key="2">
    <source>
        <dbReference type="ARBA" id="ARBA00022729"/>
    </source>
</evidence>
<dbReference type="Pfam" id="PF13855">
    <property type="entry name" value="LRR_8"/>
    <property type="match status" value="1"/>
</dbReference>
<reference evidence="5" key="1">
    <citation type="submission" date="2020-06" db="EMBL/GenBank/DDBJ databases">
        <title>Draft genome of Bugula neritina, a colonial animal packing powerful symbionts and potential medicines.</title>
        <authorList>
            <person name="Rayko M."/>
        </authorList>
    </citation>
    <scope>NUCLEOTIDE SEQUENCE [LARGE SCALE GENOMIC DNA]</scope>
    <source>
        <strain evidence="5">Kwan_BN1</strain>
    </source>
</reference>
<evidence type="ECO:0000313" key="6">
    <source>
        <dbReference type="Proteomes" id="UP000593567"/>
    </source>
</evidence>
<dbReference type="InterPro" id="IPR001611">
    <property type="entry name" value="Leu-rich_rpt"/>
</dbReference>
<protein>
    <submittedName>
        <fullName evidence="5">Uncharacterized protein</fullName>
    </submittedName>
</protein>
<feature type="chain" id="PRO_5029882628" evidence="4">
    <location>
        <begin position="25"/>
        <end position="410"/>
    </location>
</feature>
<dbReference type="OrthoDB" id="6099413at2759"/>
<dbReference type="Pfam" id="PF13306">
    <property type="entry name" value="LRR_5"/>
    <property type="match status" value="1"/>
</dbReference>
<dbReference type="EMBL" id="VXIV02003254">
    <property type="protein sequence ID" value="KAF6019091.1"/>
    <property type="molecule type" value="Genomic_DNA"/>
</dbReference>
<dbReference type="SMART" id="SM00369">
    <property type="entry name" value="LRR_TYP"/>
    <property type="match status" value="3"/>
</dbReference>
<dbReference type="InterPro" id="IPR050541">
    <property type="entry name" value="LRR_TM_domain-containing"/>
</dbReference>
<evidence type="ECO:0000256" key="1">
    <source>
        <dbReference type="ARBA" id="ARBA00022614"/>
    </source>
</evidence>
<evidence type="ECO:0000256" key="3">
    <source>
        <dbReference type="ARBA" id="ARBA00022737"/>
    </source>
</evidence>
<evidence type="ECO:0000256" key="4">
    <source>
        <dbReference type="SAM" id="SignalP"/>
    </source>
</evidence>
<name>A0A7J7J091_BUGNE</name>
<comment type="caution">
    <text evidence="5">The sequence shown here is derived from an EMBL/GenBank/DDBJ whole genome shotgun (WGS) entry which is preliminary data.</text>
</comment>
<keyword evidence="6" id="KW-1185">Reference proteome</keyword>
<dbReference type="Proteomes" id="UP000593567">
    <property type="component" value="Unassembled WGS sequence"/>
</dbReference>
<dbReference type="InterPro" id="IPR026906">
    <property type="entry name" value="LRR_5"/>
</dbReference>
<keyword evidence="3" id="KW-0677">Repeat</keyword>
<dbReference type="PANTHER" id="PTHR24369">
    <property type="entry name" value="ANTIGEN BSP, PUTATIVE-RELATED"/>
    <property type="match status" value="1"/>
</dbReference>
<dbReference type="InterPro" id="IPR003591">
    <property type="entry name" value="Leu-rich_rpt_typical-subtyp"/>
</dbReference>